<dbReference type="CDD" id="cd06928">
    <property type="entry name" value="RNAP_alpha_NTD"/>
    <property type="match status" value="1"/>
</dbReference>
<dbReference type="EMBL" id="MGJN01000019">
    <property type="protein sequence ID" value="OGN06468.1"/>
    <property type="molecule type" value="Genomic_DNA"/>
</dbReference>
<dbReference type="InterPro" id="IPR011773">
    <property type="entry name" value="DNA-dir_RpoA"/>
</dbReference>
<dbReference type="GO" id="GO:0006351">
    <property type="term" value="P:DNA-templated transcription"/>
    <property type="evidence" value="ECO:0007669"/>
    <property type="project" value="InterPro"/>
</dbReference>
<evidence type="ECO:0000256" key="2">
    <source>
        <dbReference type="ARBA" id="ARBA00012418"/>
    </source>
</evidence>
<dbReference type="InterPro" id="IPR036603">
    <property type="entry name" value="RBP11-like"/>
</dbReference>
<reference evidence="13 14" key="1">
    <citation type="journal article" date="2016" name="Nat. Commun.">
        <title>Thousands of microbial genomes shed light on interconnected biogeochemical processes in an aquifer system.</title>
        <authorList>
            <person name="Anantharaman K."/>
            <person name="Brown C.T."/>
            <person name="Hug L.A."/>
            <person name="Sharon I."/>
            <person name="Castelle C.J."/>
            <person name="Probst A.J."/>
            <person name="Thomas B.C."/>
            <person name="Singh A."/>
            <person name="Wilkins M.J."/>
            <person name="Karaoz U."/>
            <person name="Brodie E.L."/>
            <person name="Williams K.H."/>
            <person name="Hubbard S.S."/>
            <person name="Banfield J.F."/>
        </authorList>
    </citation>
    <scope>NUCLEOTIDE SEQUENCE [LARGE SCALE GENOMIC DNA]</scope>
</reference>
<proteinExistence type="inferred from homology"/>
<evidence type="ECO:0000256" key="11">
    <source>
        <dbReference type="SAM" id="MobiDB-lite"/>
    </source>
</evidence>
<dbReference type="Pfam" id="PF01000">
    <property type="entry name" value="RNA_pol_A_bac"/>
    <property type="match status" value="1"/>
</dbReference>
<evidence type="ECO:0000256" key="6">
    <source>
        <dbReference type="ARBA" id="ARBA00022695"/>
    </source>
</evidence>
<dbReference type="GO" id="GO:0000428">
    <property type="term" value="C:DNA-directed RNA polymerase complex"/>
    <property type="evidence" value="ECO:0007669"/>
    <property type="project" value="UniProtKB-KW"/>
</dbReference>
<comment type="caution">
    <text evidence="13">The sequence shown here is derived from an EMBL/GenBank/DDBJ whole genome shotgun (WGS) entry which is preliminary data.</text>
</comment>
<dbReference type="InterPro" id="IPR011263">
    <property type="entry name" value="DNA-dir_RNA_pol_RpoA/D/Rpb3"/>
</dbReference>
<dbReference type="NCBIfam" id="NF003519">
    <property type="entry name" value="PRK05182.2-5"/>
    <property type="match status" value="1"/>
</dbReference>
<dbReference type="Gene3D" id="2.170.120.12">
    <property type="entry name" value="DNA-directed RNA polymerase, insert domain"/>
    <property type="match status" value="1"/>
</dbReference>
<dbReference type="Pfam" id="PF01193">
    <property type="entry name" value="RNA_pol_L"/>
    <property type="match status" value="1"/>
</dbReference>
<evidence type="ECO:0000256" key="7">
    <source>
        <dbReference type="ARBA" id="ARBA00023163"/>
    </source>
</evidence>
<dbReference type="InterPro" id="IPR011262">
    <property type="entry name" value="DNA-dir_RNA_pol_insert"/>
</dbReference>
<dbReference type="NCBIfam" id="TIGR02027">
    <property type="entry name" value="rpoA"/>
    <property type="match status" value="1"/>
</dbReference>
<dbReference type="Gene3D" id="3.30.1360.10">
    <property type="entry name" value="RNA polymerase, RBP11-like subunit"/>
    <property type="match status" value="1"/>
</dbReference>
<evidence type="ECO:0000256" key="5">
    <source>
        <dbReference type="ARBA" id="ARBA00022679"/>
    </source>
</evidence>
<dbReference type="FunFam" id="2.170.120.12:FF:000001">
    <property type="entry name" value="DNA-directed RNA polymerase subunit alpha"/>
    <property type="match status" value="1"/>
</dbReference>
<dbReference type="AlphaFoldDB" id="A0A1F8F1A2"/>
<dbReference type="SUPFAM" id="SSF55257">
    <property type="entry name" value="RBP11-like subunits of RNA polymerase"/>
    <property type="match status" value="1"/>
</dbReference>
<dbReference type="InterPro" id="IPR036643">
    <property type="entry name" value="RNApol_insert_sf"/>
</dbReference>
<dbReference type="GO" id="GO:0003899">
    <property type="term" value="F:DNA-directed RNA polymerase activity"/>
    <property type="evidence" value="ECO:0007669"/>
    <property type="project" value="UniProtKB-EC"/>
</dbReference>
<dbReference type="Proteomes" id="UP000176834">
    <property type="component" value="Unassembled WGS sequence"/>
</dbReference>
<keyword evidence="5" id="KW-0808">Transferase</keyword>
<dbReference type="GO" id="GO:0046983">
    <property type="term" value="F:protein dimerization activity"/>
    <property type="evidence" value="ECO:0007669"/>
    <property type="project" value="InterPro"/>
</dbReference>
<gene>
    <name evidence="13" type="ORF">A3B86_03405</name>
</gene>
<keyword evidence="4 13" id="KW-0240">DNA-directed RNA polymerase</keyword>
<evidence type="ECO:0000313" key="14">
    <source>
        <dbReference type="Proteomes" id="UP000176834"/>
    </source>
</evidence>
<sequence>MSLQLPEQIKVVSKDGNRATFEISPLMPGYGATIANPLRRVLLSSLSGTAVVSIKIKGVEHEFSTIPGVLEDVIEIILNVKKLRFKLHGEGPVKLILEASGERKVAGEDIKLTSDVELINTNQHIATLTEKKSSFSMEIEIDKGIGYVSVEQRRKEKLPIGVIAIDAIFSPVKSVNFSVEDTRVGERIDYNKVTMEMETDGSIQPEQALKDATNILIDHFKIVSEVAVPEVKETKKPAKSGKKEVKEPKEAKSKKTKK</sequence>
<keyword evidence="6" id="KW-0548">Nucleotidyltransferase</keyword>
<evidence type="ECO:0000256" key="10">
    <source>
        <dbReference type="ARBA" id="ARBA00048552"/>
    </source>
</evidence>
<dbReference type="SMART" id="SM00662">
    <property type="entry name" value="RPOLD"/>
    <property type="match status" value="1"/>
</dbReference>
<evidence type="ECO:0000256" key="9">
    <source>
        <dbReference type="ARBA" id="ARBA00033070"/>
    </source>
</evidence>
<comment type="similarity">
    <text evidence="1">Belongs to the RNA polymerase alpha chain family.</text>
</comment>
<evidence type="ECO:0000256" key="1">
    <source>
        <dbReference type="ARBA" id="ARBA00007123"/>
    </source>
</evidence>
<evidence type="ECO:0000259" key="12">
    <source>
        <dbReference type="SMART" id="SM00662"/>
    </source>
</evidence>
<dbReference type="EC" id="2.7.7.6" evidence="2"/>
<organism evidence="13 14">
    <name type="scientific">Candidatus Yanofskybacteria bacterium RIFCSPHIGHO2_02_FULL_38_22b</name>
    <dbReference type="NCBI Taxonomy" id="1802673"/>
    <lineage>
        <taxon>Bacteria</taxon>
        <taxon>Candidatus Yanofskyibacteriota</taxon>
    </lineage>
</organism>
<dbReference type="GO" id="GO:0003677">
    <property type="term" value="F:DNA binding"/>
    <property type="evidence" value="ECO:0007669"/>
    <property type="project" value="InterPro"/>
</dbReference>
<keyword evidence="7" id="KW-0804">Transcription</keyword>
<evidence type="ECO:0000256" key="4">
    <source>
        <dbReference type="ARBA" id="ARBA00022478"/>
    </source>
</evidence>
<evidence type="ECO:0000313" key="13">
    <source>
        <dbReference type="EMBL" id="OGN06468.1"/>
    </source>
</evidence>
<evidence type="ECO:0000256" key="8">
    <source>
        <dbReference type="ARBA" id="ARBA00032524"/>
    </source>
</evidence>
<evidence type="ECO:0000256" key="3">
    <source>
        <dbReference type="ARBA" id="ARBA00015972"/>
    </source>
</evidence>
<comment type="catalytic activity">
    <reaction evidence="10">
        <text>RNA(n) + a ribonucleoside 5'-triphosphate = RNA(n+1) + diphosphate</text>
        <dbReference type="Rhea" id="RHEA:21248"/>
        <dbReference type="Rhea" id="RHEA-COMP:14527"/>
        <dbReference type="Rhea" id="RHEA-COMP:17342"/>
        <dbReference type="ChEBI" id="CHEBI:33019"/>
        <dbReference type="ChEBI" id="CHEBI:61557"/>
        <dbReference type="ChEBI" id="CHEBI:140395"/>
        <dbReference type="EC" id="2.7.7.6"/>
    </reaction>
</comment>
<accession>A0A1F8F1A2</accession>
<dbReference type="SUPFAM" id="SSF56553">
    <property type="entry name" value="Insert subdomain of RNA polymerase alpha subunit"/>
    <property type="match status" value="1"/>
</dbReference>
<protein>
    <recommendedName>
        <fullName evidence="3">DNA-directed RNA polymerase subunit alpha</fullName>
        <ecNumber evidence="2">2.7.7.6</ecNumber>
    </recommendedName>
    <alternativeName>
        <fullName evidence="9">RNA polymerase subunit alpha</fullName>
    </alternativeName>
    <alternativeName>
        <fullName evidence="8">Transcriptase subunit alpha</fullName>
    </alternativeName>
</protein>
<feature type="region of interest" description="Disordered" evidence="11">
    <location>
        <begin position="231"/>
        <end position="258"/>
    </location>
</feature>
<name>A0A1F8F1A2_9BACT</name>
<feature type="domain" description="DNA-directed RNA polymerase RpoA/D/Rpb3-type" evidence="12">
    <location>
        <begin position="18"/>
        <end position="226"/>
    </location>
</feature>
<dbReference type="GO" id="GO:0005737">
    <property type="term" value="C:cytoplasm"/>
    <property type="evidence" value="ECO:0007669"/>
    <property type="project" value="UniProtKB-ARBA"/>
</dbReference>